<reference evidence="2 3" key="1">
    <citation type="submission" date="2018-10" db="EMBL/GenBank/DDBJ databases">
        <title>Draft genome sequence of Bacillus salarius IM0101, isolated from a hypersaline soil in Inner Mongolia, China.</title>
        <authorList>
            <person name="Yamprayoonswat W."/>
            <person name="Boonvisut S."/>
            <person name="Jumpathong W."/>
            <person name="Sittihan S."/>
            <person name="Ruangsuj P."/>
            <person name="Wanthongcharoen S."/>
            <person name="Thongpramul N."/>
            <person name="Pimmason S."/>
            <person name="Yu B."/>
            <person name="Yasawong M."/>
        </authorList>
    </citation>
    <scope>NUCLEOTIDE SEQUENCE [LARGE SCALE GENOMIC DNA]</scope>
    <source>
        <strain evidence="2 3">IM0101</strain>
    </source>
</reference>
<evidence type="ECO:0000256" key="1">
    <source>
        <dbReference type="SAM" id="Coils"/>
    </source>
</evidence>
<proteinExistence type="predicted"/>
<sequence>MPANKEGVGINDSRTPTARLLDAFRGDLTDLDARLAERERKTSELYEERRQMRQAVAELERAVAEEKARQASAAVAAQVRRSYE</sequence>
<name>A0A3R9NZ01_9BACI</name>
<gene>
    <name evidence="2" type="ORF">D7Z54_32385</name>
</gene>
<dbReference type="EMBL" id="RBVX01000083">
    <property type="protein sequence ID" value="RSL29237.1"/>
    <property type="molecule type" value="Genomic_DNA"/>
</dbReference>
<accession>A0A3R9NZ01</accession>
<evidence type="ECO:0000313" key="2">
    <source>
        <dbReference type="EMBL" id="RSL29237.1"/>
    </source>
</evidence>
<protein>
    <submittedName>
        <fullName evidence="2">Uncharacterized protein</fullName>
    </submittedName>
</protein>
<keyword evidence="1" id="KW-0175">Coiled coil</keyword>
<keyword evidence="3" id="KW-1185">Reference proteome</keyword>
<feature type="coiled-coil region" evidence="1">
    <location>
        <begin position="42"/>
        <end position="69"/>
    </location>
</feature>
<evidence type="ECO:0000313" key="3">
    <source>
        <dbReference type="Proteomes" id="UP000275076"/>
    </source>
</evidence>
<dbReference type="AlphaFoldDB" id="A0A3R9NZ01"/>
<dbReference type="Proteomes" id="UP000275076">
    <property type="component" value="Unassembled WGS sequence"/>
</dbReference>
<dbReference type="RefSeq" id="WP_125562931.1">
    <property type="nucleotide sequence ID" value="NZ_RBVX01000083.1"/>
</dbReference>
<organism evidence="2 3">
    <name type="scientific">Salibacterium salarium</name>
    <dbReference type="NCBI Taxonomy" id="284579"/>
    <lineage>
        <taxon>Bacteria</taxon>
        <taxon>Bacillati</taxon>
        <taxon>Bacillota</taxon>
        <taxon>Bacilli</taxon>
        <taxon>Bacillales</taxon>
        <taxon>Bacillaceae</taxon>
    </lineage>
</organism>
<comment type="caution">
    <text evidence="2">The sequence shown here is derived from an EMBL/GenBank/DDBJ whole genome shotgun (WGS) entry which is preliminary data.</text>
</comment>